<reference evidence="2 3" key="1">
    <citation type="submission" date="2018-08" db="EMBL/GenBank/DDBJ databases">
        <title>Genomic investigation of the strawberry pathogen Phytophthora fragariae indicates pathogenicity is determined by transcriptional variation in three key races.</title>
        <authorList>
            <person name="Adams T.M."/>
            <person name="Armitage A.D."/>
            <person name="Sobczyk M.K."/>
            <person name="Bates H.J."/>
            <person name="Dunwell J.M."/>
            <person name="Nellist C.F."/>
            <person name="Harrison R.J."/>
        </authorList>
    </citation>
    <scope>NUCLEOTIDE SEQUENCE [LARGE SCALE GENOMIC DNA]</scope>
    <source>
        <strain evidence="2 3">SCRP333</strain>
    </source>
</reference>
<evidence type="ECO:0000256" key="1">
    <source>
        <dbReference type="SAM" id="MobiDB-lite"/>
    </source>
</evidence>
<gene>
    <name evidence="2" type="ORF">PR003_g34916</name>
</gene>
<accession>A0A6A4APD5</accession>
<feature type="non-terminal residue" evidence="2">
    <location>
        <position position="1"/>
    </location>
</feature>
<name>A0A6A4APD5_9STRA</name>
<feature type="region of interest" description="Disordered" evidence="1">
    <location>
        <begin position="60"/>
        <end position="86"/>
    </location>
</feature>
<organism evidence="2 3">
    <name type="scientific">Phytophthora rubi</name>
    <dbReference type="NCBI Taxonomy" id="129364"/>
    <lineage>
        <taxon>Eukaryota</taxon>
        <taxon>Sar</taxon>
        <taxon>Stramenopiles</taxon>
        <taxon>Oomycota</taxon>
        <taxon>Peronosporomycetes</taxon>
        <taxon>Peronosporales</taxon>
        <taxon>Peronosporaceae</taxon>
        <taxon>Phytophthora</taxon>
    </lineage>
</organism>
<dbReference type="EMBL" id="QXFT01012700">
    <property type="protein sequence ID" value="KAE9259131.1"/>
    <property type="molecule type" value="Genomic_DNA"/>
</dbReference>
<proteinExistence type="predicted"/>
<protein>
    <submittedName>
        <fullName evidence="2">Uncharacterized protein</fullName>
    </submittedName>
</protein>
<sequence length="139" mass="16119">GVLVITRDDIIANINKNPKMTRTEKRLTRASVKKRFDLEARMEAKRRGYTDRQKAVRRAARAIRRGDNPSNWRQVLGGSPPSPKTPTRVIVFTRRKVCGSSLLLKLKKSNKKSSRAWRTSFVRTCANVKKTRQWPRQFL</sequence>
<comment type="caution">
    <text evidence="2">The sequence shown here is derived from an EMBL/GenBank/DDBJ whole genome shotgun (WGS) entry which is preliminary data.</text>
</comment>
<evidence type="ECO:0000313" key="3">
    <source>
        <dbReference type="Proteomes" id="UP000434957"/>
    </source>
</evidence>
<dbReference type="Proteomes" id="UP000434957">
    <property type="component" value="Unassembled WGS sequence"/>
</dbReference>
<dbReference type="AlphaFoldDB" id="A0A6A4APD5"/>
<evidence type="ECO:0000313" key="2">
    <source>
        <dbReference type="EMBL" id="KAE9259131.1"/>
    </source>
</evidence>
<keyword evidence="3" id="KW-1185">Reference proteome</keyword>